<dbReference type="AlphaFoldDB" id="A0A485L6F6"/>
<dbReference type="Proteomes" id="UP000332933">
    <property type="component" value="Unassembled WGS sequence"/>
</dbReference>
<dbReference type="EMBL" id="VJMH01005989">
    <property type="protein sequence ID" value="KAF0692051.1"/>
    <property type="molecule type" value="Genomic_DNA"/>
</dbReference>
<sequence>MPPARLSEDDEALLAKDRAEHPECTHSTTISSSCRSVNGDRQCEVLRRIFRNCPGRSRELILDSKDNTNDNGSAMQGEDADGDDMLYPFQMFRRGGMRDSHGNMSPFQGGLSGPHPFESMDDLMQEMLRPFGFGGFGGFGSFGRGFPQDGDEAQNPFEPPPRGSQVPPHRSYSRKEGEAKKPARKKDIFDGYDGRVEEI</sequence>
<reference evidence="2" key="2">
    <citation type="submission" date="2019-06" db="EMBL/GenBank/DDBJ databases">
        <title>Genomics analysis of Aphanomyces spp. identifies a new class of oomycete effector associated with host adaptation.</title>
        <authorList>
            <person name="Gaulin E."/>
        </authorList>
    </citation>
    <scope>NUCLEOTIDE SEQUENCE</scope>
    <source>
        <strain evidence="2">CBS 578.67</strain>
    </source>
</reference>
<keyword evidence="4" id="KW-1185">Reference proteome</keyword>
<dbReference type="EMBL" id="CAADRA010006010">
    <property type="protein sequence ID" value="VFT93583.1"/>
    <property type="molecule type" value="Genomic_DNA"/>
</dbReference>
<reference evidence="3 4" key="1">
    <citation type="submission" date="2019-03" db="EMBL/GenBank/DDBJ databases">
        <authorList>
            <person name="Gaulin E."/>
            <person name="Dumas B."/>
        </authorList>
    </citation>
    <scope>NUCLEOTIDE SEQUENCE [LARGE SCALE GENOMIC DNA]</scope>
    <source>
        <strain evidence="3">CBS 568.67</strain>
    </source>
</reference>
<feature type="compositionally biased region" description="Basic and acidic residues" evidence="1">
    <location>
        <begin position="173"/>
        <end position="199"/>
    </location>
</feature>
<dbReference type="OrthoDB" id="63815at2759"/>
<evidence type="ECO:0000313" key="2">
    <source>
        <dbReference type="EMBL" id="KAF0692051.1"/>
    </source>
</evidence>
<protein>
    <submittedName>
        <fullName evidence="3">Aste57867_16818 protein</fullName>
    </submittedName>
</protein>
<name>A0A485L6F6_9STRA</name>
<dbReference type="PROSITE" id="PS51257">
    <property type="entry name" value="PROKAR_LIPOPROTEIN"/>
    <property type="match status" value="1"/>
</dbReference>
<proteinExistence type="predicted"/>
<feature type="region of interest" description="Disordered" evidence="1">
    <location>
        <begin position="62"/>
        <end position="84"/>
    </location>
</feature>
<gene>
    <name evidence="3" type="primary">Aste57867_16818</name>
    <name evidence="2" type="ORF">As57867_016760</name>
    <name evidence="3" type="ORF">ASTE57867_16818</name>
</gene>
<organism evidence="3 4">
    <name type="scientific">Aphanomyces stellatus</name>
    <dbReference type="NCBI Taxonomy" id="120398"/>
    <lineage>
        <taxon>Eukaryota</taxon>
        <taxon>Sar</taxon>
        <taxon>Stramenopiles</taxon>
        <taxon>Oomycota</taxon>
        <taxon>Saprolegniomycetes</taxon>
        <taxon>Saprolegniales</taxon>
        <taxon>Verrucalvaceae</taxon>
        <taxon>Aphanomyces</taxon>
    </lineage>
</organism>
<evidence type="ECO:0000313" key="4">
    <source>
        <dbReference type="Proteomes" id="UP000332933"/>
    </source>
</evidence>
<evidence type="ECO:0000256" key="1">
    <source>
        <dbReference type="SAM" id="MobiDB-lite"/>
    </source>
</evidence>
<feature type="region of interest" description="Disordered" evidence="1">
    <location>
        <begin position="142"/>
        <end position="199"/>
    </location>
</feature>
<evidence type="ECO:0000313" key="3">
    <source>
        <dbReference type="EMBL" id="VFT93583.1"/>
    </source>
</evidence>
<accession>A0A485L6F6</accession>